<evidence type="ECO:0000313" key="5">
    <source>
        <dbReference type="Proteomes" id="UP001500449"/>
    </source>
</evidence>
<dbReference type="EMBL" id="BAAAQK010000022">
    <property type="protein sequence ID" value="GAA1866869.1"/>
    <property type="molecule type" value="Genomic_DNA"/>
</dbReference>
<dbReference type="SUPFAM" id="SSF52096">
    <property type="entry name" value="ClpP/crotonase"/>
    <property type="match status" value="1"/>
</dbReference>
<evidence type="ECO:0000256" key="2">
    <source>
        <dbReference type="ARBA" id="ARBA00023098"/>
    </source>
</evidence>
<name>A0ABN2NGR2_9PSEU</name>
<proteinExistence type="inferred from homology"/>
<evidence type="ECO:0000256" key="3">
    <source>
        <dbReference type="ARBA" id="ARBA00023239"/>
    </source>
</evidence>
<dbReference type="InterPro" id="IPR001753">
    <property type="entry name" value="Enoyl-CoA_hydra/iso"/>
</dbReference>
<dbReference type="RefSeq" id="WP_344422978.1">
    <property type="nucleotide sequence ID" value="NZ_BAAAQK010000022.1"/>
</dbReference>
<keyword evidence="5" id="KW-1185">Reference proteome</keyword>
<evidence type="ECO:0000313" key="4">
    <source>
        <dbReference type="EMBL" id="GAA1866869.1"/>
    </source>
</evidence>
<dbReference type="PANTHER" id="PTHR11941">
    <property type="entry name" value="ENOYL-COA HYDRATASE-RELATED"/>
    <property type="match status" value="1"/>
</dbReference>
<accession>A0ABN2NGR2</accession>
<comment type="similarity">
    <text evidence="1">Belongs to the enoyl-CoA hydratase/isomerase family.</text>
</comment>
<keyword evidence="2" id="KW-0443">Lipid metabolism</keyword>
<evidence type="ECO:0000256" key="1">
    <source>
        <dbReference type="ARBA" id="ARBA00005254"/>
    </source>
</evidence>
<organism evidence="4 5">
    <name type="scientific">Pseudonocardia ailaonensis</name>
    <dbReference type="NCBI Taxonomy" id="367279"/>
    <lineage>
        <taxon>Bacteria</taxon>
        <taxon>Bacillati</taxon>
        <taxon>Actinomycetota</taxon>
        <taxon>Actinomycetes</taxon>
        <taxon>Pseudonocardiales</taxon>
        <taxon>Pseudonocardiaceae</taxon>
        <taxon>Pseudonocardia</taxon>
    </lineage>
</organism>
<dbReference type="Proteomes" id="UP001500449">
    <property type="component" value="Unassembled WGS sequence"/>
</dbReference>
<reference evidence="4 5" key="1">
    <citation type="journal article" date="2019" name="Int. J. Syst. Evol. Microbiol.">
        <title>The Global Catalogue of Microorganisms (GCM) 10K type strain sequencing project: providing services to taxonomists for standard genome sequencing and annotation.</title>
        <authorList>
            <consortium name="The Broad Institute Genomics Platform"/>
            <consortium name="The Broad Institute Genome Sequencing Center for Infectious Disease"/>
            <person name="Wu L."/>
            <person name="Ma J."/>
        </authorList>
    </citation>
    <scope>NUCLEOTIDE SEQUENCE [LARGE SCALE GENOMIC DNA]</scope>
    <source>
        <strain evidence="4 5">JCM 16009</strain>
    </source>
</reference>
<sequence length="338" mass="35184">MTTVPIVAPADLPELPAGPGTVLTEPLVGIDLRGAVTAVGPVDHDRILVGIGPVHPGWEPLAADLDLTLVPTAAGPDTVTVENPHATLDILGRAALDAPRAATVLASLLRWSGTLAVPAALDAESFAYSTLLGGPEFAAWLDRRGPRPLPPEVAEPVRVTRDGPVLHLELNRPERRNAYGRQLRDALVDALDVALLDPSVRRVELTGAGPAFCAGGDLDEFGTTPDLATAHLVRTRAGAARPLHALRERVAVRLHGACVGAGIELPAFAGHLTAAPDTVIRLPEIAMGLIPGAGGTVSVPRRIGRHRTLYLALTGHPLDAATARAWGLVDAVTTDVAR</sequence>
<dbReference type="Pfam" id="PF00378">
    <property type="entry name" value="ECH_1"/>
    <property type="match status" value="1"/>
</dbReference>
<gene>
    <name evidence="4" type="ORF">GCM10009836_54120</name>
</gene>
<keyword evidence="3" id="KW-0456">Lyase</keyword>
<dbReference type="InterPro" id="IPR029045">
    <property type="entry name" value="ClpP/crotonase-like_dom_sf"/>
</dbReference>
<comment type="caution">
    <text evidence="4">The sequence shown here is derived from an EMBL/GenBank/DDBJ whole genome shotgun (WGS) entry which is preliminary data.</text>
</comment>
<dbReference type="CDD" id="cd06558">
    <property type="entry name" value="crotonase-like"/>
    <property type="match status" value="1"/>
</dbReference>
<protein>
    <submittedName>
        <fullName evidence="4">Enoyl-CoA hydratase/isomerase family protein</fullName>
    </submittedName>
</protein>
<dbReference type="PANTHER" id="PTHR11941:SF169">
    <property type="entry name" value="(7AS)-7A-METHYL-1,5-DIOXO-2,3,5,6,7,7A-HEXAHYDRO-1H-INDENE-CARBOXYL-COA HYDROLASE"/>
    <property type="match status" value="1"/>
</dbReference>
<dbReference type="Gene3D" id="3.90.226.10">
    <property type="entry name" value="2-enoyl-CoA Hydratase, Chain A, domain 1"/>
    <property type="match status" value="1"/>
</dbReference>